<dbReference type="Gene3D" id="1.10.3480.10">
    <property type="entry name" value="TorD-like"/>
    <property type="match status" value="1"/>
</dbReference>
<gene>
    <name evidence="3" type="primary">narJ</name>
    <name evidence="3" type="ORF">DCK97_22455</name>
</gene>
<dbReference type="SUPFAM" id="SSF89155">
    <property type="entry name" value="TorD-like"/>
    <property type="match status" value="1"/>
</dbReference>
<dbReference type="InterPro" id="IPR003765">
    <property type="entry name" value="NO3_reductase_chaperone_NarJ"/>
</dbReference>
<dbReference type="GO" id="GO:0051131">
    <property type="term" value="P:chaperone-mediated protein complex assembly"/>
    <property type="evidence" value="ECO:0007669"/>
    <property type="project" value="InterPro"/>
</dbReference>
<comment type="caution">
    <text evidence="3">The sequence shown here is derived from an EMBL/GenBank/DDBJ whole genome shotgun (WGS) entry which is preliminary data.</text>
</comment>
<organism evidence="3 4">
    <name type="scientific">Tistrella mobilis</name>
    <dbReference type="NCBI Taxonomy" id="171437"/>
    <lineage>
        <taxon>Bacteria</taxon>
        <taxon>Pseudomonadati</taxon>
        <taxon>Pseudomonadota</taxon>
        <taxon>Alphaproteobacteria</taxon>
        <taxon>Geminicoccales</taxon>
        <taxon>Geminicoccaceae</taxon>
        <taxon>Tistrella</taxon>
    </lineage>
</organism>
<reference evidence="3 4" key="1">
    <citation type="journal article" date="2018" name="Nat. Biotechnol.">
        <title>A standardized bacterial taxonomy based on genome phylogeny substantially revises the tree of life.</title>
        <authorList>
            <person name="Parks D.H."/>
            <person name="Chuvochina M."/>
            <person name="Waite D.W."/>
            <person name="Rinke C."/>
            <person name="Skarshewski A."/>
            <person name="Chaumeil P.A."/>
            <person name="Hugenholtz P."/>
        </authorList>
    </citation>
    <scope>NUCLEOTIDE SEQUENCE [LARGE SCALE GENOMIC DNA]</scope>
    <source>
        <strain evidence="3">UBA8739</strain>
    </source>
</reference>
<evidence type="ECO:0000313" key="3">
    <source>
        <dbReference type="EMBL" id="HAE50179.1"/>
    </source>
</evidence>
<sequence>MSRIFKIASVLLTYPTPELQAAAPELRAAIAAEAGLPAALRAAVDALVGTIADRDIYAAQEDYVLLFDRTRSLSLNLFEHVHGESRDRGQAMVDLLGMYEAAGFVLGARELPDHLPAFLEYLSTRSAAEATELAGGIGHIVEALHERLITRNSPYAAIFAALIAAGATAEDREAVAMVMGLPDDDPTDLAALDQVWEEDAVRFAGAAAGEGDCGPDRLRRRLRAATRPAGDPVPADAGAEEVS</sequence>
<evidence type="ECO:0000313" key="4">
    <source>
        <dbReference type="Proteomes" id="UP000257706"/>
    </source>
</evidence>
<keyword evidence="1" id="KW-0534">Nitrate assimilation</keyword>
<name>A0A3B9ISH9_9PROT</name>
<dbReference type="InterPro" id="IPR036411">
    <property type="entry name" value="TorD-like_sf"/>
</dbReference>
<dbReference type="GO" id="GO:0042128">
    <property type="term" value="P:nitrate assimilation"/>
    <property type="evidence" value="ECO:0007669"/>
    <property type="project" value="UniProtKB-KW"/>
</dbReference>
<accession>A0A3B9ISH9</accession>
<dbReference type="Proteomes" id="UP000257706">
    <property type="component" value="Unassembled WGS sequence"/>
</dbReference>
<dbReference type="InterPro" id="IPR020945">
    <property type="entry name" value="DMSO/NO3_reduct_chaperone"/>
</dbReference>
<evidence type="ECO:0000256" key="2">
    <source>
        <dbReference type="SAM" id="MobiDB-lite"/>
    </source>
</evidence>
<feature type="region of interest" description="Disordered" evidence="2">
    <location>
        <begin position="222"/>
        <end position="243"/>
    </location>
</feature>
<dbReference type="GO" id="GO:0016530">
    <property type="term" value="F:metallochaperone activity"/>
    <property type="evidence" value="ECO:0007669"/>
    <property type="project" value="TreeGrafter"/>
</dbReference>
<evidence type="ECO:0000256" key="1">
    <source>
        <dbReference type="ARBA" id="ARBA00023063"/>
    </source>
</evidence>
<dbReference type="EMBL" id="DMAI01000365">
    <property type="protein sequence ID" value="HAE50179.1"/>
    <property type="molecule type" value="Genomic_DNA"/>
</dbReference>
<dbReference type="AlphaFoldDB" id="A0A3B9ISH9"/>
<dbReference type="PANTHER" id="PTHR43680:SF2">
    <property type="entry name" value="NITRATE REDUCTASE MOLYBDENUM COFACTOR ASSEMBLY CHAPERONE NARJ"/>
    <property type="match status" value="1"/>
</dbReference>
<protein>
    <submittedName>
        <fullName evidence="3">Nitrate reductase molybdenum cofactor assembly chaperone</fullName>
    </submittedName>
</protein>
<feature type="compositionally biased region" description="Low complexity" evidence="2">
    <location>
        <begin position="225"/>
        <end position="237"/>
    </location>
</feature>
<dbReference type="NCBIfam" id="TIGR00684">
    <property type="entry name" value="narJ"/>
    <property type="match status" value="1"/>
</dbReference>
<proteinExistence type="predicted"/>
<dbReference type="GO" id="GO:0051082">
    <property type="term" value="F:unfolded protein binding"/>
    <property type="evidence" value="ECO:0007669"/>
    <property type="project" value="InterPro"/>
</dbReference>
<dbReference type="PANTHER" id="PTHR43680">
    <property type="entry name" value="NITRATE REDUCTASE MOLYBDENUM COFACTOR ASSEMBLY CHAPERONE"/>
    <property type="match status" value="1"/>
</dbReference>
<dbReference type="Pfam" id="PF02613">
    <property type="entry name" value="Nitrate_red_del"/>
    <property type="match status" value="1"/>
</dbReference>